<feature type="transmembrane region" description="Helical" evidence="6">
    <location>
        <begin position="188"/>
        <end position="205"/>
    </location>
</feature>
<keyword evidence="4 6" id="KW-1133">Transmembrane helix</keyword>
<comment type="caution">
    <text evidence="7">The sequence shown here is derived from an EMBL/GenBank/DDBJ whole genome shotgun (WGS) entry which is preliminary data.</text>
</comment>
<protein>
    <recommendedName>
        <fullName evidence="9">Polysaccharide biosynthesis protein C-terminal domain-containing protein</fullName>
    </recommendedName>
</protein>
<evidence type="ECO:0000313" key="8">
    <source>
        <dbReference type="Proteomes" id="UP000195105"/>
    </source>
</evidence>
<feature type="transmembrane region" description="Helical" evidence="6">
    <location>
        <begin position="53"/>
        <end position="78"/>
    </location>
</feature>
<keyword evidence="5 6" id="KW-0472">Membrane</keyword>
<evidence type="ECO:0000256" key="3">
    <source>
        <dbReference type="ARBA" id="ARBA00022692"/>
    </source>
</evidence>
<evidence type="ECO:0000313" key="7">
    <source>
        <dbReference type="EMBL" id="OUD01586.1"/>
    </source>
</evidence>
<evidence type="ECO:0000256" key="1">
    <source>
        <dbReference type="ARBA" id="ARBA00004651"/>
    </source>
</evidence>
<dbReference type="GO" id="GO:0005886">
    <property type="term" value="C:plasma membrane"/>
    <property type="evidence" value="ECO:0007669"/>
    <property type="project" value="UniProtKB-SubCell"/>
</dbReference>
<keyword evidence="8" id="KW-1185">Reference proteome</keyword>
<evidence type="ECO:0000256" key="4">
    <source>
        <dbReference type="ARBA" id="ARBA00022989"/>
    </source>
</evidence>
<sequence length="427" mass="45746">MAATMRAGIAAVLPRDQLLRNGHLLAVSSLANAALGAVFWICASRWYDDRVVGLSYSALSAVTLLASIGQLNLSDFLVRFVPSAGRHTRGLILTCYAACIVCSVVAAVVFLLLVPHITPDLAFLLTPATGICFVVATVGYSMFILQDGALTGVRRPTWVMAENLMFAVVRNVLLAICATVALFTGILISWAGAFVASFLVINFYLMRRAVPQHEQASPEAVRPPRMVGYAAADYVGSLFRMAAYTFAPLLVLNTLGAEQSAYFSLAWVVGFMLYLVTTNMGSSLIVEAVRSPGQLLTHACRMLRHSALLLALAAGGTVVFAPQFLSIFGPEYAEHGTTLLRLVALSALPNLVVSLAVDVARARRKLRMVVGLQLALCVLVIGLAAVLLPLLGLSGAGVAWLMAQCLLALYLLIWRSHWLPRSSEPTS</sequence>
<feature type="transmembrane region" description="Helical" evidence="6">
    <location>
        <begin position="369"/>
        <end position="391"/>
    </location>
</feature>
<dbReference type="EMBL" id="NGFN01000113">
    <property type="protein sequence ID" value="OUD01586.1"/>
    <property type="molecule type" value="Genomic_DNA"/>
</dbReference>
<feature type="transmembrane region" description="Helical" evidence="6">
    <location>
        <begin position="24"/>
        <end position="47"/>
    </location>
</feature>
<evidence type="ECO:0000256" key="5">
    <source>
        <dbReference type="ARBA" id="ARBA00023136"/>
    </source>
</evidence>
<evidence type="ECO:0000256" key="6">
    <source>
        <dbReference type="SAM" id="Phobius"/>
    </source>
</evidence>
<feature type="transmembrane region" description="Helical" evidence="6">
    <location>
        <begin position="90"/>
        <end position="115"/>
    </location>
</feature>
<dbReference type="AlphaFoldDB" id="A0A243S256"/>
<proteinExistence type="predicted"/>
<reference evidence="7 8" key="1">
    <citation type="submission" date="2017-05" db="EMBL/GenBank/DDBJ databases">
        <title>Biotechnological potential of actinobacteria isolated from South African environments.</title>
        <authorList>
            <person name="Le Roes-Hill M."/>
            <person name="Prins A."/>
            <person name="Durrell K.A."/>
        </authorList>
    </citation>
    <scope>NUCLEOTIDE SEQUENCE [LARGE SCALE GENOMIC DNA]</scope>
    <source>
        <strain evidence="7 8">HMC13</strain>
    </source>
</reference>
<organism evidence="7 8">
    <name type="scientific">Streptomyces swartbergensis</name>
    <dbReference type="NCBI Taxonomy" id="487165"/>
    <lineage>
        <taxon>Bacteria</taxon>
        <taxon>Bacillati</taxon>
        <taxon>Actinomycetota</taxon>
        <taxon>Actinomycetes</taxon>
        <taxon>Kitasatosporales</taxon>
        <taxon>Streptomycetaceae</taxon>
        <taxon>Streptomyces</taxon>
    </lineage>
</organism>
<feature type="transmembrane region" description="Helical" evidence="6">
    <location>
        <begin position="307"/>
        <end position="327"/>
    </location>
</feature>
<gene>
    <name evidence="7" type="ORF">CA983_19405</name>
</gene>
<feature type="transmembrane region" description="Helical" evidence="6">
    <location>
        <begin position="339"/>
        <end position="357"/>
    </location>
</feature>
<accession>A0A243S256</accession>
<dbReference type="PANTHER" id="PTHR30250:SF11">
    <property type="entry name" value="O-ANTIGEN TRANSPORTER-RELATED"/>
    <property type="match status" value="1"/>
</dbReference>
<feature type="transmembrane region" description="Helical" evidence="6">
    <location>
        <begin position="164"/>
        <end position="182"/>
    </location>
</feature>
<dbReference type="Proteomes" id="UP000195105">
    <property type="component" value="Unassembled WGS sequence"/>
</dbReference>
<feature type="transmembrane region" description="Helical" evidence="6">
    <location>
        <begin position="262"/>
        <end position="286"/>
    </location>
</feature>
<feature type="transmembrane region" description="Helical" evidence="6">
    <location>
        <begin position="397"/>
        <end position="414"/>
    </location>
</feature>
<comment type="subcellular location">
    <subcellularLocation>
        <location evidence="1">Cell membrane</location>
        <topology evidence="1">Multi-pass membrane protein</topology>
    </subcellularLocation>
</comment>
<dbReference type="RefSeq" id="WP_086602181.1">
    <property type="nucleotide sequence ID" value="NZ_NGFN01000113.1"/>
</dbReference>
<feature type="transmembrane region" description="Helical" evidence="6">
    <location>
        <begin position="121"/>
        <end position="143"/>
    </location>
</feature>
<feature type="transmembrane region" description="Helical" evidence="6">
    <location>
        <begin position="226"/>
        <end position="250"/>
    </location>
</feature>
<dbReference type="InterPro" id="IPR050833">
    <property type="entry name" value="Poly_Biosynth_Transport"/>
</dbReference>
<dbReference type="PANTHER" id="PTHR30250">
    <property type="entry name" value="PST FAMILY PREDICTED COLANIC ACID TRANSPORTER"/>
    <property type="match status" value="1"/>
</dbReference>
<evidence type="ECO:0008006" key="9">
    <source>
        <dbReference type="Google" id="ProtNLM"/>
    </source>
</evidence>
<evidence type="ECO:0000256" key="2">
    <source>
        <dbReference type="ARBA" id="ARBA00022475"/>
    </source>
</evidence>
<keyword evidence="3 6" id="KW-0812">Transmembrane</keyword>
<keyword evidence="2" id="KW-1003">Cell membrane</keyword>
<name>A0A243S256_9ACTN</name>